<accession>A0A411YW81</accession>
<proteinExistence type="predicted"/>
<evidence type="ECO:0000313" key="2">
    <source>
        <dbReference type="Proteomes" id="UP000284547"/>
    </source>
</evidence>
<keyword evidence="2" id="KW-1185">Reference proteome</keyword>
<sequence length="136" mass="15449">MLPGPTETCAFGAKDLDRTRKSFPDTITSNELREFIAKTGVHWPGTQIAQALHRAAIALGSDGWAPIDAAFEWVNEQYPEERPDEYGCKSCRQVIHETGLFDRQNRKFGGRHYAWLLRPPQRLGCCQKGMRPKNPH</sequence>
<dbReference type="Proteomes" id="UP000284547">
    <property type="component" value="Unassembled WGS sequence"/>
</dbReference>
<protein>
    <submittedName>
        <fullName evidence="1">Uncharacterized protein</fullName>
    </submittedName>
</protein>
<dbReference type="EMBL" id="QWEY01000022">
    <property type="protein sequence ID" value="RGP35144.1"/>
    <property type="molecule type" value="Genomic_DNA"/>
</dbReference>
<dbReference type="Gene3D" id="3.30.420.610">
    <property type="entry name" value="LOTUS domain-like"/>
    <property type="match status" value="1"/>
</dbReference>
<dbReference type="RefSeq" id="WP_118156174.1">
    <property type="nucleotide sequence ID" value="NZ_QWEY01000022.1"/>
</dbReference>
<evidence type="ECO:0000313" key="1">
    <source>
        <dbReference type="EMBL" id="RGP35144.1"/>
    </source>
</evidence>
<dbReference type="AlphaFoldDB" id="A0A411YW81"/>
<dbReference type="InterPro" id="IPR041966">
    <property type="entry name" value="LOTUS-like"/>
</dbReference>
<dbReference type="OrthoDB" id="571278at2"/>
<gene>
    <name evidence="1" type="ORF">D1012_21510</name>
</gene>
<name>A0A411YW81_9RHOB</name>
<organism evidence="1 2">
    <name type="scientific">Pseudotabrizicola alkalilacus</name>
    <dbReference type="NCBI Taxonomy" id="2305252"/>
    <lineage>
        <taxon>Bacteria</taxon>
        <taxon>Pseudomonadati</taxon>
        <taxon>Pseudomonadota</taxon>
        <taxon>Alphaproteobacteria</taxon>
        <taxon>Rhodobacterales</taxon>
        <taxon>Paracoccaceae</taxon>
        <taxon>Pseudotabrizicola</taxon>
    </lineage>
</organism>
<reference evidence="1 2" key="1">
    <citation type="submission" date="2018-08" db="EMBL/GenBank/DDBJ databases">
        <title>Flavobacterium tibetense sp. nov., isolated from a wetland YonghuCo on Tibetan Plateau.</title>
        <authorList>
            <person name="Phurbu D."/>
            <person name="Lu H."/>
            <person name="Xing P."/>
        </authorList>
    </citation>
    <scope>NUCLEOTIDE SEQUENCE [LARGE SCALE GENOMIC DNA]</scope>
    <source>
        <strain evidence="1 2">DJC</strain>
    </source>
</reference>
<comment type="caution">
    <text evidence="1">The sequence shown here is derived from an EMBL/GenBank/DDBJ whole genome shotgun (WGS) entry which is preliminary data.</text>
</comment>